<dbReference type="Proteomes" id="UP000823388">
    <property type="component" value="Chromosome 6K"/>
</dbReference>
<name>A0A8T0R850_PANVG</name>
<feature type="compositionally biased region" description="Low complexity" evidence="1">
    <location>
        <begin position="42"/>
        <end position="61"/>
    </location>
</feature>
<feature type="compositionally biased region" description="Basic and acidic residues" evidence="1">
    <location>
        <begin position="228"/>
        <end position="240"/>
    </location>
</feature>
<feature type="compositionally biased region" description="Low complexity" evidence="1">
    <location>
        <begin position="1"/>
        <end position="28"/>
    </location>
</feature>
<evidence type="ECO:0000313" key="2">
    <source>
        <dbReference type="EMBL" id="KAG2581113.1"/>
    </source>
</evidence>
<comment type="caution">
    <text evidence="2">The sequence shown here is derived from an EMBL/GenBank/DDBJ whole genome shotgun (WGS) entry which is preliminary data.</text>
</comment>
<feature type="region of interest" description="Disordered" evidence="1">
    <location>
        <begin position="1"/>
        <end position="172"/>
    </location>
</feature>
<feature type="compositionally biased region" description="Gly residues" evidence="1">
    <location>
        <begin position="248"/>
        <end position="261"/>
    </location>
</feature>
<proteinExistence type="predicted"/>
<protein>
    <submittedName>
        <fullName evidence="2">Uncharacterized protein</fullName>
    </submittedName>
</protein>
<feature type="compositionally biased region" description="Basic and acidic residues" evidence="1">
    <location>
        <begin position="67"/>
        <end position="88"/>
    </location>
</feature>
<feature type="compositionally biased region" description="Basic residues" evidence="1">
    <location>
        <begin position="143"/>
        <end position="152"/>
    </location>
</feature>
<feature type="compositionally biased region" description="Low complexity" evidence="1">
    <location>
        <begin position="90"/>
        <end position="100"/>
    </location>
</feature>
<dbReference type="AlphaFoldDB" id="A0A8T0R850"/>
<dbReference type="EMBL" id="CM029047">
    <property type="protein sequence ID" value="KAG2581113.1"/>
    <property type="molecule type" value="Genomic_DNA"/>
</dbReference>
<keyword evidence="3" id="KW-1185">Reference proteome</keyword>
<evidence type="ECO:0000256" key="1">
    <source>
        <dbReference type="SAM" id="MobiDB-lite"/>
    </source>
</evidence>
<accession>A0A8T0R850</accession>
<sequence>MASPTGPRSGTCSTRGRRSAGAAAAASCPRHRRHSTGGSRTAAPCPSAYPSASSRTSSGGPCTCRCGKREEAQGEGERRDGRHGDGHDLVAAVPPRARVASGVPGQGARAGAGDDVHPPRRLPGARAWYTAGLHGQHRDARRGQVHGRRRRGQGAGLVGVAPEPRCGGVRRGDGEGLARAVAAGAQVRVRGAARGGRRHGRGDRELAAVRRVRQRLRVGPAGGRAQRRREEDGREGDGVRGARRRGQHGAGGVPVGQGAGPAGSSPTRSSWRPSRAPAPRRDPPSGCNVA</sequence>
<evidence type="ECO:0000313" key="3">
    <source>
        <dbReference type="Proteomes" id="UP000823388"/>
    </source>
</evidence>
<gene>
    <name evidence="2" type="ORF">PVAP13_6KG014850</name>
</gene>
<feature type="compositionally biased region" description="Low complexity" evidence="1">
    <location>
        <begin position="262"/>
        <end position="277"/>
    </location>
</feature>
<reference evidence="2" key="1">
    <citation type="submission" date="2020-05" db="EMBL/GenBank/DDBJ databases">
        <title>WGS assembly of Panicum virgatum.</title>
        <authorList>
            <person name="Lovell J.T."/>
            <person name="Jenkins J."/>
            <person name="Shu S."/>
            <person name="Juenger T.E."/>
            <person name="Schmutz J."/>
        </authorList>
    </citation>
    <scope>NUCLEOTIDE SEQUENCE</scope>
    <source>
        <strain evidence="2">AP13</strain>
    </source>
</reference>
<feature type="region of interest" description="Disordered" evidence="1">
    <location>
        <begin position="190"/>
        <end position="290"/>
    </location>
</feature>
<organism evidence="2 3">
    <name type="scientific">Panicum virgatum</name>
    <name type="common">Blackwell switchgrass</name>
    <dbReference type="NCBI Taxonomy" id="38727"/>
    <lineage>
        <taxon>Eukaryota</taxon>
        <taxon>Viridiplantae</taxon>
        <taxon>Streptophyta</taxon>
        <taxon>Embryophyta</taxon>
        <taxon>Tracheophyta</taxon>
        <taxon>Spermatophyta</taxon>
        <taxon>Magnoliopsida</taxon>
        <taxon>Liliopsida</taxon>
        <taxon>Poales</taxon>
        <taxon>Poaceae</taxon>
        <taxon>PACMAD clade</taxon>
        <taxon>Panicoideae</taxon>
        <taxon>Panicodae</taxon>
        <taxon>Paniceae</taxon>
        <taxon>Panicinae</taxon>
        <taxon>Panicum</taxon>
        <taxon>Panicum sect. Hiantes</taxon>
    </lineage>
</organism>